<dbReference type="GO" id="GO:0045437">
    <property type="term" value="F:uridine nucleosidase activity"/>
    <property type="evidence" value="ECO:0007669"/>
    <property type="project" value="EnsemblFungi"/>
</dbReference>
<dbReference type="GO" id="GO:0006216">
    <property type="term" value="P:cytidine catabolic process"/>
    <property type="evidence" value="ECO:0007669"/>
    <property type="project" value="EnsemblFungi"/>
</dbReference>
<dbReference type="Gene3D" id="3.90.245.10">
    <property type="entry name" value="Ribonucleoside hydrolase-like"/>
    <property type="match status" value="1"/>
</dbReference>
<dbReference type="GO" id="GO:0070636">
    <property type="term" value="F:nicotinic acid riboside hydrolase activity"/>
    <property type="evidence" value="ECO:0007669"/>
    <property type="project" value="EnsemblFungi"/>
</dbReference>
<dbReference type="STRING" id="1229662.W3XR78"/>
<proteinExistence type="inferred from homology"/>
<evidence type="ECO:0000256" key="3">
    <source>
        <dbReference type="ARBA" id="ARBA00023295"/>
    </source>
</evidence>
<dbReference type="HOGENOM" id="CLU_036838_2_0_1"/>
<dbReference type="GO" id="GO:0008477">
    <property type="term" value="F:purine nucleosidase activity"/>
    <property type="evidence" value="ECO:0007669"/>
    <property type="project" value="TreeGrafter"/>
</dbReference>
<dbReference type="InterPro" id="IPR036452">
    <property type="entry name" value="Ribo_hydro-like"/>
</dbReference>
<dbReference type="EMBL" id="KI912109">
    <property type="protein sequence ID" value="ETS88022.1"/>
    <property type="molecule type" value="Genomic_DNA"/>
</dbReference>
<dbReference type="GO" id="GO:0034355">
    <property type="term" value="P:NAD+ biosynthetic process via the salvage pathway"/>
    <property type="evidence" value="ECO:0007669"/>
    <property type="project" value="EnsemblFungi"/>
</dbReference>
<dbReference type="PANTHER" id="PTHR12304">
    <property type="entry name" value="INOSINE-URIDINE PREFERRING NUCLEOSIDE HYDROLASE"/>
    <property type="match status" value="1"/>
</dbReference>
<dbReference type="GO" id="GO:0019358">
    <property type="term" value="P:nicotinate nucleotide salvage"/>
    <property type="evidence" value="ECO:0007669"/>
    <property type="project" value="EnsemblFungi"/>
</dbReference>
<keyword evidence="3" id="KW-0326">Glycosidase</keyword>
<dbReference type="GO" id="GO:0070635">
    <property type="term" value="F:nicotinamide riboside hydrolase activity"/>
    <property type="evidence" value="ECO:0007669"/>
    <property type="project" value="EnsemblFungi"/>
</dbReference>
<dbReference type="GeneID" id="19266863"/>
<sequence length="384" mass="40732">MSAPVPVWLDCDPGHDDVFAILLAAYHPGIRLLNISTVHGNASLDKTTNNALSVLKAIGKHEEVTVYPGYAQALERPSILAPTEIHGESGLDGTDLLPKPATQADRSVSAVDAMAAALRATEPGTAWLVATGGLTNAGALFLKYPELAGHIKGLSIMGGSVGGGFTAAPLGKVDGVERIGNYTKWAEFNVLIDPEAAASLFDNEVLKGKTTLVALDLTHLVLATKEVQEQILYGPNYQGEKTGKGKTELRTMLVELLNFFAATYRDTFGIVEGPPLHDPLAVAAVLTGTAHEIPFYDFDPTGEEKRPERFDVKVVTEGSIQDALQHGHLETGRTLVTPLPPGTPGVRIPRGLDMALFWKVIEECCQRADETNSKAAAAAAATAV</sequence>
<dbReference type="OrthoDB" id="432381at2759"/>
<evidence type="ECO:0000256" key="2">
    <source>
        <dbReference type="ARBA" id="ARBA00022801"/>
    </source>
</evidence>
<reference evidence="6" key="1">
    <citation type="journal article" date="2015" name="BMC Genomics">
        <title>Genomic and transcriptomic analysis of the endophytic fungus Pestalotiopsis fici reveals its lifestyle and high potential for synthesis of natural products.</title>
        <authorList>
            <person name="Wang X."/>
            <person name="Zhang X."/>
            <person name="Liu L."/>
            <person name="Xiang M."/>
            <person name="Wang W."/>
            <person name="Sun X."/>
            <person name="Che Y."/>
            <person name="Guo L."/>
            <person name="Liu G."/>
            <person name="Guo L."/>
            <person name="Wang C."/>
            <person name="Yin W.B."/>
            <person name="Stadler M."/>
            <person name="Zhang X."/>
            <person name="Liu X."/>
        </authorList>
    </citation>
    <scope>NUCLEOTIDE SEQUENCE [LARGE SCALE GENOMIC DNA]</scope>
    <source>
        <strain evidence="6">W106-1 / CGMCC3.15140</strain>
    </source>
</reference>
<organism evidence="5 6">
    <name type="scientific">Pestalotiopsis fici (strain W106-1 / CGMCC3.15140)</name>
    <dbReference type="NCBI Taxonomy" id="1229662"/>
    <lineage>
        <taxon>Eukaryota</taxon>
        <taxon>Fungi</taxon>
        <taxon>Dikarya</taxon>
        <taxon>Ascomycota</taxon>
        <taxon>Pezizomycotina</taxon>
        <taxon>Sordariomycetes</taxon>
        <taxon>Xylariomycetidae</taxon>
        <taxon>Amphisphaeriales</taxon>
        <taxon>Sporocadaceae</taxon>
        <taxon>Pestalotiopsis</taxon>
    </lineage>
</organism>
<dbReference type="KEGG" id="pfy:PFICI_01850"/>
<protein>
    <recommendedName>
        <fullName evidence="4">Inosine/uridine-preferring nucleoside hydrolase domain-containing protein</fullName>
    </recommendedName>
</protein>
<dbReference type="Proteomes" id="UP000030651">
    <property type="component" value="Unassembled WGS sequence"/>
</dbReference>
<dbReference type="GO" id="GO:0005829">
    <property type="term" value="C:cytosol"/>
    <property type="evidence" value="ECO:0007669"/>
    <property type="project" value="TreeGrafter"/>
</dbReference>
<evidence type="ECO:0000259" key="4">
    <source>
        <dbReference type="Pfam" id="PF01156"/>
    </source>
</evidence>
<evidence type="ECO:0000313" key="5">
    <source>
        <dbReference type="EMBL" id="ETS88022.1"/>
    </source>
</evidence>
<name>W3XR78_PESFW</name>
<dbReference type="CDD" id="cd02651">
    <property type="entry name" value="nuc_hydro_IU_UC_XIUA"/>
    <property type="match status" value="1"/>
</dbReference>
<dbReference type="GO" id="GO:0006152">
    <property type="term" value="P:purine nucleoside catabolic process"/>
    <property type="evidence" value="ECO:0007669"/>
    <property type="project" value="TreeGrafter"/>
</dbReference>
<dbReference type="SUPFAM" id="SSF53590">
    <property type="entry name" value="Nucleoside hydrolase"/>
    <property type="match status" value="1"/>
</dbReference>
<accession>W3XR78</accession>
<dbReference type="FunCoup" id="W3XR78">
    <property type="interactions" value="194"/>
</dbReference>
<feature type="domain" description="Inosine/uridine-preferring nucleoside hydrolase" evidence="4">
    <location>
        <begin position="7"/>
        <end position="359"/>
    </location>
</feature>
<evidence type="ECO:0000313" key="6">
    <source>
        <dbReference type="Proteomes" id="UP000030651"/>
    </source>
</evidence>
<dbReference type="AlphaFoldDB" id="W3XR78"/>
<dbReference type="GO" id="GO:0008655">
    <property type="term" value="P:pyrimidine-containing compound salvage"/>
    <property type="evidence" value="ECO:0007669"/>
    <property type="project" value="EnsemblFungi"/>
</dbReference>
<keyword evidence="2" id="KW-0378">Hydrolase</keyword>
<gene>
    <name evidence="5" type="ORF">PFICI_01850</name>
</gene>
<dbReference type="GO" id="GO:0006218">
    <property type="term" value="P:uridine catabolic process"/>
    <property type="evidence" value="ECO:0007669"/>
    <property type="project" value="EnsemblFungi"/>
</dbReference>
<dbReference type="eggNOG" id="KOG2938">
    <property type="taxonomic scope" value="Eukaryota"/>
</dbReference>
<keyword evidence="6" id="KW-1185">Reference proteome</keyword>
<evidence type="ECO:0000256" key="1">
    <source>
        <dbReference type="ARBA" id="ARBA00009176"/>
    </source>
</evidence>
<comment type="similarity">
    <text evidence="1">Belongs to the IUNH family.</text>
</comment>
<dbReference type="RefSeq" id="XP_007828622.1">
    <property type="nucleotide sequence ID" value="XM_007830431.1"/>
</dbReference>
<dbReference type="InterPro" id="IPR023186">
    <property type="entry name" value="IUNH"/>
</dbReference>
<dbReference type="InParanoid" id="W3XR78"/>
<dbReference type="PANTHER" id="PTHR12304:SF4">
    <property type="entry name" value="URIDINE NUCLEOSIDASE"/>
    <property type="match status" value="1"/>
</dbReference>
<dbReference type="Pfam" id="PF01156">
    <property type="entry name" value="IU_nuc_hydro"/>
    <property type="match status" value="1"/>
</dbReference>
<dbReference type="OMA" id="WVGVETK"/>
<dbReference type="InterPro" id="IPR001910">
    <property type="entry name" value="Inosine/uridine_hydrolase_dom"/>
</dbReference>